<keyword evidence="3" id="KW-0325">Glycoprotein</keyword>
<dbReference type="PANTHER" id="PTHR23199:SF12">
    <property type="entry name" value="NEUROTROPHIN 1-RELATED"/>
    <property type="match status" value="1"/>
</dbReference>
<protein>
    <submittedName>
        <fullName evidence="6">Protein spaetzle</fullName>
    </submittedName>
</protein>
<dbReference type="EMBL" id="QCYY01003932">
    <property type="protein sequence ID" value="ROT61908.1"/>
    <property type="molecule type" value="Genomic_DNA"/>
</dbReference>
<reference evidence="6 7" key="1">
    <citation type="submission" date="2018-04" db="EMBL/GenBank/DDBJ databases">
        <authorList>
            <person name="Zhang X."/>
            <person name="Yuan J."/>
            <person name="Li F."/>
            <person name="Xiang J."/>
        </authorList>
    </citation>
    <scope>NUCLEOTIDE SEQUENCE [LARGE SCALE GENOMIC DNA]</scope>
    <source>
        <tissue evidence="6">Muscle</tissue>
    </source>
</reference>
<feature type="region of interest" description="Disordered" evidence="4">
    <location>
        <begin position="331"/>
        <end position="350"/>
    </location>
</feature>
<reference evidence="6 7" key="2">
    <citation type="submission" date="2019-01" db="EMBL/GenBank/DDBJ databases">
        <title>The decoding of complex shrimp genome reveals the adaptation for benthos swimmer, frequently molting mechanism and breeding impact on genome.</title>
        <authorList>
            <person name="Sun Y."/>
            <person name="Gao Y."/>
            <person name="Yu Y."/>
        </authorList>
    </citation>
    <scope>NUCLEOTIDE SEQUENCE [LARGE SCALE GENOMIC DNA]</scope>
    <source>
        <tissue evidence="6">Muscle</tissue>
    </source>
</reference>
<dbReference type="GO" id="GO:0008083">
    <property type="term" value="F:growth factor activity"/>
    <property type="evidence" value="ECO:0007669"/>
    <property type="project" value="TreeGrafter"/>
</dbReference>
<feature type="compositionally biased region" description="Low complexity" evidence="4">
    <location>
        <begin position="252"/>
        <end position="267"/>
    </location>
</feature>
<evidence type="ECO:0000256" key="4">
    <source>
        <dbReference type="SAM" id="MobiDB-lite"/>
    </source>
</evidence>
<proteinExistence type="predicted"/>
<evidence type="ECO:0000256" key="2">
    <source>
        <dbReference type="ARBA" id="ARBA00023157"/>
    </source>
</evidence>
<dbReference type="Pfam" id="PF16077">
    <property type="entry name" value="Spaetzle"/>
    <property type="match status" value="1"/>
</dbReference>
<dbReference type="InterPro" id="IPR052444">
    <property type="entry name" value="Spz/Toll_ligand-like"/>
</dbReference>
<dbReference type="PANTHER" id="PTHR23199">
    <property type="entry name" value="NEUROTROPHIN 1-RELATED"/>
    <property type="match status" value="1"/>
</dbReference>
<dbReference type="SUPFAM" id="SSF57501">
    <property type="entry name" value="Cystine-knot cytokines"/>
    <property type="match status" value="1"/>
</dbReference>
<comment type="caution">
    <text evidence="6">The sequence shown here is derived from an EMBL/GenBank/DDBJ whole genome shotgun (WGS) entry which is preliminary data.</text>
</comment>
<evidence type="ECO:0000313" key="6">
    <source>
        <dbReference type="EMBL" id="ROT61908.1"/>
    </source>
</evidence>
<accession>A0A423SCE6</accession>
<dbReference type="GO" id="GO:0021556">
    <property type="term" value="P:central nervous system formation"/>
    <property type="evidence" value="ECO:0007669"/>
    <property type="project" value="TreeGrafter"/>
</dbReference>
<evidence type="ECO:0000256" key="1">
    <source>
        <dbReference type="ARBA" id="ARBA00022729"/>
    </source>
</evidence>
<dbReference type="STRING" id="6689.A0A423SCE6"/>
<sequence>MLYLHPVLGQITCLRTKQAETSLFSPTRNFTHLLTIPTSTTITDQTTDVREVRPAWGRADDGSLLKIVNTKAFPQKIRMEVCRRAGEPCTFLAKAVRSSCRQRYSIHKMAAVDPRDPDGGVFLAAFKVPSGCFCHVRQGSSLFSGTSEDSPEDSPSASPLVQNLTQDLQALDGTFSSQGEKESDQAEDVTFITPGSFQFSGQPSSSLGQNVQNTPFRHLIGEESHLQSQFSTTTDQIQNLPSVTQSQSSSGTFETPFTTLSPPTSSFNPHPVTTIAPNPTFPPNQVISTFEQDFTNISNEVGSPGVSVTSQTDETVASHHIITKLDETVLDSSNSVQQSASEPTLSGDESKLHTVSDTFITTPFDLSPLRQNPTDGNYILSLRRVMDDGTEQPLDVVISVDGRLMGAVNHPAQAPSPITLQNLSNDQSLNLGLLFNELDQQTDVLRDKRHMNHMNDPNSTLYSAHTSMPLTLRSFRIITSKSLRETKGSVERQRMNNGAQRCAR</sequence>
<evidence type="ECO:0000259" key="5">
    <source>
        <dbReference type="Pfam" id="PF16077"/>
    </source>
</evidence>
<keyword evidence="1" id="KW-0732">Signal</keyword>
<dbReference type="GO" id="GO:0005121">
    <property type="term" value="F:Toll binding"/>
    <property type="evidence" value="ECO:0007669"/>
    <property type="project" value="TreeGrafter"/>
</dbReference>
<dbReference type="InterPro" id="IPR032104">
    <property type="entry name" value="Spaetzle"/>
</dbReference>
<dbReference type="GO" id="GO:0005615">
    <property type="term" value="C:extracellular space"/>
    <property type="evidence" value="ECO:0007669"/>
    <property type="project" value="UniProtKB-ARBA"/>
</dbReference>
<dbReference type="InterPro" id="IPR029034">
    <property type="entry name" value="Cystine-knot_cytokine"/>
</dbReference>
<feature type="compositionally biased region" description="Polar residues" evidence="4">
    <location>
        <begin position="238"/>
        <end position="251"/>
    </location>
</feature>
<feature type="region of interest" description="Disordered" evidence="4">
    <location>
        <begin position="238"/>
        <end position="272"/>
    </location>
</feature>
<keyword evidence="7" id="KW-1185">Reference proteome</keyword>
<gene>
    <name evidence="6" type="ORF">C7M84_020268</name>
</gene>
<keyword evidence="2" id="KW-1015">Disulfide bond</keyword>
<dbReference type="Gene3D" id="2.10.90.10">
    <property type="entry name" value="Cystine-knot cytokines"/>
    <property type="match status" value="1"/>
</dbReference>
<name>A0A423SCE6_PENVA</name>
<feature type="compositionally biased region" description="Polar residues" evidence="4">
    <location>
        <begin position="331"/>
        <end position="344"/>
    </location>
</feature>
<feature type="domain" description="Spaetzle" evidence="5">
    <location>
        <begin position="48"/>
        <end position="136"/>
    </location>
</feature>
<dbReference type="AlphaFoldDB" id="A0A423SCE6"/>
<evidence type="ECO:0000313" key="7">
    <source>
        <dbReference type="Proteomes" id="UP000283509"/>
    </source>
</evidence>
<dbReference type="GO" id="GO:0045087">
    <property type="term" value="P:innate immune response"/>
    <property type="evidence" value="ECO:0007669"/>
    <property type="project" value="TreeGrafter"/>
</dbReference>
<dbReference type="Proteomes" id="UP000283509">
    <property type="component" value="Unassembled WGS sequence"/>
</dbReference>
<organism evidence="6 7">
    <name type="scientific">Penaeus vannamei</name>
    <name type="common">Whiteleg shrimp</name>
    <name type="synonym">Litopenaeus vannamei</name>
    <dbReference type="NCBI Taxonomy" id="6689"/>
    <lineage>
        <taxon>Eukaryota</taxon>
        <taxon>Metazoa</taxon>
        <taxon>Ecdysozoa</taxon>
        <taxon>Arthropoda</taxon>
        <taxon>Crustacea</taxon>
        <taxon>Multicrustacea</taxon>
        <taxon>Malacostraca</taxon>
        <taxon>Eumalacostraca</taxon>
        <taxon>Eucarida</taxon>
        <taxon>Decapoda</taxon>
        <taxon>Dendrobranchiata</taxon>
        <taxon>Penaeoidea</taxon>
        <taxon>Penaeidae</taxon>
        <taxon>Penaeus</taxon>
    </lineage>
</organism>
<evidence type="ECO:0000256" key="3">
    <source>
        <dbReference type="ARBA" id="ARBA00023180"/>
    </source>
</evidence>